<accession>A0A6A6DXX8</accession>
<dbReference type="Proteomes" id="UP000800200">
    <property type="component" value="Unassembled WGS sequence"/>
</dbReference>
<proteinExistence type="predicted"/>
<name>A0A6A6DXX8_9PEZI</name>
<dbReference type="AlphaFoldDB" id="A0A6A6DXX8"/>
<dbReference type="EMBL" id="ML994641">
    <property type="protein sequence ID" value="KAF2183625.1"/>
    <property type="molecule type" value="Genomic_DNA"/>
</dbReference>
<reference evidence="1" key="1">
    <citation type="journal article" date="2020" name="Stud. Mycol.">
        <title>101 Dothideomycetes genomes: a test case for predicting lifestyles and emergence of pathogens.</title>
        <authorList>
            <person name="Haridas S."/>
            <person name="Albert R."/>
            <person name="Binder M."/>
            <person name="Bloem J."/>
            <person name="Labutti K."/>
            <person name="Salamov A."/>
            <person name="Andreopoulos B."/>
            <person name="Baker S."/>
            <person name="Barry K."/>
            <person name="Bills G."/>
            <person name="Bluhm B."/>
            <person name="Cannon C."/>
            <person name="Castanera R."/>
            <person name="Culley D."/>
            <person name="Daum C."/>
            <person name="Ezra D."/>
            <person name="Gonzalez J."/>
            <person name="Henrissat B."/>
            <person name="Kuo A."/>
            <person name="Liang C."/>
            <person name="Lipzen A."/>
            <person name="Lutzoni F."/>
            <person name="Magnuson J."/>
            <person name="Mondo S."/>
            <person name="Nolan M."/>
            <person name="Ohm R."/>
            <person name="Pangilinan J."/>
            <person name="Park H.-J."/>
            <person name="Ramirez L."/>
            <person name="Alfaro M."/>
            <person name="Sun H."/>
            <person name="Tritt A."/>
            <person name="Yoshinaga Y."/>
            <person name="Zwiers L.-H."/>
            <person name="Turgeon B."/>
            <person name="Goodwin S."/>
            <person name="Spatafora J."/>
            <person name="Crous P."/>
            <person name="Grigoriev I."/>
        </authorList>
    </citation>
    <scope>NUCLEOTIDE SEQUENCE</scope>
    <source>
        <strain evidence="1">CBS 207.26</strain>
    </source>
</reference>
<keyword evidence="2" id="KW-1185">Reference proteome</keyword>
<organism evidence="1 2">
    <name type="scientific">Zopfia rhizophila CBS 207.26</name>
    <dbReference type="NCBI Taxonomy" id="1314779"/>
    <lineage>
        <taxon>Eukaryota</taxon>
        <taxon>Fungi</taxon>
        <taxon>Dikarya</taxon>
        <taxon>Ascomycota</taxon>
        <taxon>Pezizomycotina</taxon>
        <taxon>Dothideomycetes</taxon>
        <taxon>Dothideomycetes incertae sedis</taxon>
        <taxon>Zopfiaceae</taxon>
        <taxon>Zopfia</taxon>
    </lineage>
</organism>
<sequence>MEVRDPLNKEKTQITFEYDGGCHPLFTTNTQGGFIGEKCGDQKDFGCDDGKVEWKAWNAGFERFFDCYFKAV</sequence>
<protein>
    <submittedName>
        <fullName evidence="1">Uncharacterized protein</fullName>
    </submittedName>
</protein>
<evidence type="ECO:0000313" key="1">
    <source>
        <dbReference type="EMBL" id="KAF2183625.1"/>
    </source>
</evidence>
<evidence type="ECO:0000313" key="2">
    <source>
        <dbReference type="Proteomes" id="UP000800200"/>
    </source>
</evidence>
<gene>
    <name evidence="1" type="ORF">K469DRAFT_710423</name>
</gene>